<dbReference type="PANTHER" id="PTHR12677">
    <property type="entry name" value="GOLGI APPARATUS MEMBRANE PROTEIN TVP38-RELATED"/>
    <property type="match status" value="1"/>
</dbReference>
<evidence type="ECO:0000259" key="7">
    <source>
        <dbReference type="Pfam" id="PF09335"/>
    </source>
</evidence>
<comment type="caution">
    <text evidence="8">The sequence shown here is derived from an EMBL/GenBank/DDBJ whole genome shotgun (WGS) entry which is preliminary data.</text>
</comment>
<evidence type="ECO:0000256" key="2">
    <source>
        <dbReference type="ARBA" id="ARBA00022475"/>
    </source>
</evidence>
<reference evidence="8 9" key="1">
    <citation type="submission" date="2011-01" db="EMBL/GenBank/DDBJ databases">
        <authorList>
            <person name="Muzny D."/>
            <person name="Qin X."/>
            <person name="Deng J."/>
            <person name="Jiang H."/>
            <person name="Liu Y."/>
            <person name="Qu J."/>
            <person name="Song X.-Z."/>
            <person name="Zhang L."/>
            <person name="Thornton R."/>
            <person name="Coyle M."/>
            <person name="Francisco L."/>
            <person name="Jackson L."/>
            <person name="Javaid M."/>
            <person name="Korchina V."/>
            <person name="Kovar C."/>
            <person name="Mata R."/>
            <person name="Mathew T."/>
            <person name="Ngo R."/>
            <person name="Nguyen L."/>
            <person name="Nguyen N."/>
            <person name="Okwuonu G."/>
            <person name="Ongeri F."/>
            <person name="Pham C."/>
            <person name="Simmons D."/>
            <person name="Wilczek-Boney K."/>
            <person name="Hale W."/>
            <person name="Jakkamsetti A."/>
            <person name="Pham P."/>
            <person name="Ruth R."/>
            <person name="San Lucas F."/>
            <person name="Warren J."/>
            <person name="Zhang J."/>
            <person name="Zhao Z."/>
            <person name="Zhou C."/>
            <person name="Zhu D."/>
            <person name="Lee S."/>
            <person name="Bess C."/>
            <person name="Blankenburg K."/>
            <person name="Forbes L."/>
            <person name="Fu Q."/>
            <person name="Gubbala S."/>
            <person name="Hirani K."/>
            <person name="Jayaseelan J.C."/>
            <person name="Lara F."/>
            <person name="Munidasa M."/>
            <person name="Palculict T."/>
            <person name="Patil S."/>
            <person name="Pu L.-L."/>
            <person name="Saada N."/>
            <person name="Tang L."/>
            <person name="Weissenberger G."/>
            <person name="Zhu Y."/>
            <person name="Hemphill L."/>
            <person name="Shang Y."/>
            <person name="Youmans B."/>
            <person name="Ayvaz T."/>
            <person name="Ross M."/>
            <person name="Santibanez J."/>
            <person name="Aqrawi P."/>
            <person name="Gross S."/>
            <person name="Joshi V."/>
            <person name="Fowler G."/>
            <person name="Nazareth L."/>
            <person name="Reid J."/>
            <person name="Worley K."/>
            <person name="Petrosino J."/>
            <person name="Highlander S."/>
            <person name="Gibbs R."/>
        </authorList>
    </citation>
    <scope>NUCLEOTIDE SEQUENCE [LARGE SCALE GENOMIC DNA]</scope>
    <source>
        <strain evidence="8 9">SK353</strain>
    </source>
</reference>
<dbReference type="HOGENOM" id="CLU_038944_5_2_9"/>
<evidence type="ECO:0000256" key="4">
    <source>
        <dbReference type="ARBA" id="ARBA00022989"/>
    </source>
</evidence>
<gene>
    <name evidence="8" type="ORF">HMPREF9388_1255</name>
</gene>
<dbReference type="Proteomes" id="UP000004185">
    <property type="component" value="Unassembled WGS sequence"/>
</dbReference>
<evidence type="ECO:0000313" key="8">
    <source>
        <dbReference type="EMBL" id="EGC22682.1"/>
    </source>
</evidence>
<comment type="subcellular location">
    <subcellularLocation>
        <location evidence="1 6">Cell membrane</location>
        <topology evidence="1 6">Multi-pass membrane protein</topology>
    </subcellularLocation>
</comment>
<sequence>MGFLAPIASKLTKMAKDAIVDIRIILLEVPMASKDREMKTVSPFLQRIINWSSAIGALGTVAFCLWAYFAGVLQSKETLSAFIQQAGIWGPPLFIFLQILQTVVPIIPGALTSVAGVFIYGHIIGTIYNYIGIVIGCAIIFHLARTYGPAFVQSVVSKRTYDKYISWLDKGNRFERFFIFMMIWPISPADFLCMLAALTKMTFKKYMLIILLCKPITLVIYTYGLTYIIDFFWKMVSK</sequence>
<dbReference type="AlphaFoldDB" id="F0FED7"/>
<evidence type="ECO:0000256" key="5">
    <source>
        <dbReference type="ARBA" id="ARBA00023136"/>
    </source>
</evidence>
<dbReference type="InterPro" id="IPR032816">
    <property type="entry name" value="VTT_dom"/>
</dbReference>
<evidence type="ECO:0000256" key="1">
    <source>
        <dbReference type="ARBA" id="ARBA00004651"/>
    </source>
</evidence>
<dbReference type="GO" id="GO:0005886">
    <property type="term" value="C:plasma membrane"/>
    <property type="evidence" value="ECO:0007669"/>
    <property type="project" value="UniProtKB-SubCell"/>
</dbReference>
<dbReference type="EMBL" id="AEWY01000005">
    <property type="protein sequence ID" value="EGC22682.1"/>
    <property type="molecule type" value="Genomic_DNA"/>
</dbReference>
<dbReference type="PATRIC" id="fig|888815.3.peg.1232"/>
<feature type="transmembrane region" description="Helical" evidence="6">
    <location>
        <begin position="93"/>
        <end position="120"/>
    </location>
</feature>
<name>F0FED7_STRSA</name>
<keyword evidence="2 6" id="KW-1003">Cell membrane</keyword>
<feature type="transmembrane region" description="Helical" evidence="6">
    <location>
        <begin position="206"/>
        <end position="229"/>
    </location>
</feature>
<evidence type="ECO:0000313" key="9">
    <source>
        <dbReference type="Proteomes" id="UP000004185"/>
    </source>
</evidence>
<dbReference type="InterPro" id="IPR015414">
    <property type="entry name" value="TMEM64"/>
</dbReference>
<comment type="similarity">
    <text evidence="6">Belongs to the TVP38/TMEM64 family.</text>
</comment>
<proteinExistence type="inferred from homology"/>
<keyword evidence="5 6" id="KW-0472">Membrane</keyword>
<protein>
    <recommendedName>
        <fullName evidence="6">TVP38/TMEM64 family membrane protein</fullName>
    </recommendedName>
</protein>
<accession>F0FED7</accession>
<keyword evidence="3 6" id="KW-0812">Transmembrane</keyword>
<keyword evidence="4 6" id="KW-1133">Transmembrane helix</keyword>
<feature type="transmembrane region" description="Helical" evidence="6">
    <location>
        <begin position="177"/>
        <end position="199"/>
    </location>
</feature>
<feature type="domain" description="VTT" evidence="7">
    <location>
        <begin position="107"/>
        <end position="224"/>
    </location>
</feature>
<feature type="transmembrane region" description="Helical" evidence="6">
    <location>
        <begin position="127"/>
        <end position="144"/>
    </location>
</feature>
<dbReference type="Pfam" id="PF09335">
    <property type="entry name" value="VTT_dom"/>
    <property type="match status" value="1"/>
</dbReference>
<dbReference type="PANTHER" id="PTHR12677:SF49">
    <property type="entry name" value="TVP38_TMEM64 FAMILY MEMBRANE PROTEIN"/>
    <property type="match status" value="1"/>
</dbReference>
<feature type="transmembrane region" description="Helical" evidence="6">
    <location>
        <begin position="48"/>
        <end position="73"/>
    </location>
</feature>
<evidence type="ECO:0000256" key="3">
    <source>
        <dbReference type="ARBA" id="ARBA00022692"/>
    </source>
</evidence>
<organism evidence="8 9">
    <name type="scientific">Streptococcus sanguinis SK353</name>
    <dbReference type="NCBI Taxonomy" id="888815"/>
    <lineage>
        <taxon>Bacteria</taxon>
        <taxon>Bacillati</taxon>
        <taxon>Bacillota</taxon>
        <taxon>Bacilli</taxon>
        <taxon>Lactobacillales</taxon>
        <taxon>Streptococcaceae</taxon>
        <taxon>Streptococcus</taxon>
    </lineage>
</organism>
<evidence type="ECO:0000256" key="6">
    <source>
        <dbReference type="RuleBase" id="RU366058"/>
    </source>
</evidence>